<protein>
    <submittedName>
        <fullName evidence="2">Uncharacterized protein</fullName>
    </submittedName>
</protein>
<dbReference type="EMBL" id="SOCE01000001">
    <property type="protein sequence ID" value="TDU88542.1"/>
    <property type="molecule type" value="Genomic_DNA"/>
</dbReference>
<dbReference type="OrthoDB" id="3831305at2"/>
<comment type="caution">
    <text evidence="2">The sequence shown here is derived from an EMBL/GenBank/DDBJ whole genome shotgun (WGS) entry which is preliminary data.</text>
</comment>
<feature type="transmembrane region" description="Helical" evidence="1">
    <location>
        <begin position="53"/>
        <end position="77"/>
    </location>
</feature>
<dbReference type="Proteomes" id="UP000295151">
    <property type="component" value="Unassembled WGS sequence"/>
</dbReference>
<feature type="transmembrane region" description="Helical" evidence="1">
    <location>
        <begin position="127"/>
        <end position="148"/>
    </location>
</feature>
<feature type="transmembrane region" description="Helical" evidence="1">
    <location>
        <begin position="89"/>
        <end position="107"/>
    </location>
</feature>
<keyword evidence="1" id="KW-0812">Transmembrane</keyword>
<proteinExistence type="predicted"/>
<reference evidence="2 3" key="1">
    <citation type="submission" date="2019-03" db="EMBL/GenBank/DDBJ databases">
        <title>Genomic Encyclopedia of Type Strains, Phase III (KMG-III): the genomes of soil and plant-associated and newly described type strains.</title>
        <authorList>
            <person name="Whitman W."/>
        </authorList>
    </citation>
    <scope>NUCLEOTIDE SEQUENCE [LARGE SCALE GENOMIC DNA]</scope>
    <source>
        <strain evidence="2 3">VKM Ac-2575</strain>
    </source>
</reference>
<sequence>MTLADRITNWLAQLRASGLASVLSRLVIAIAGTVALVVPTVQSWDQLDLVPLLGVPLLLVCIWLPDSTAAALFLVVVAGGWMMRAPSEVGFGVVVTGIALLAVHLASAFAAQIPSYGKVSRRALRRWLLPAMIAGLLGPVVAIAAAVVRGAEVPGSLLVTVAALAAATAAVWFAAGQSVSGG</sequence>
<evidence type="ECO:0000313" key="3">
    <source>
        <dbReference type="Proteomes" id="UP000295151"/>
    </source>
</evidence>
<keyword evidence="1" id="KW-1133">Transmembrane helix</keyword>
<keyword evidence="3" id="KW-1185">Reference proteome</keyword>
<accession>A0A4R7T996</accession>
<dbReference type="AlphaFoldDB" id="A0A4R7T996"/>
<feature type="transmembrane region" description="Helical" evidence="1">
    <location>
        <begin position="22"/>
        <end position="41"/>
    </location>
</feature>
<keyword evidence="1" id="KW-0472">Membrane</keyword>
<evidence type="ECO:0000256" key="1">
    <source>
        <dbReference type="SAM" id="Phobius"/>
    </source>
</evidence>
<feature type="transmembrane region" description="Helical" evidence="1">
    <location>
        <begin position="155"/>
        <end position="175"/>
    </location>
</feature>
<gene>
    <name evidence="2" type="ORF">EV138_2088</name>
</gene>
<organism evidence="2 3">
    <name type="scientific">Kribbella voronezhensis</name>
    <dbReference type="NCBI Taxonomy" id="2512212"/>
    <lineage>
        <taxon>Bacteria</taxon>
        <taxon>Bacillati</taxon>
        <taxon>Actinomycetota</taxon>
        <taxon>Actinomycetes</taxon>
        <taxon>Propionibacteriales</taxon>
        <taxon>Kribbellaceae</taxon>
        <taxon>Kribbella</taxon>
    </lineage>
</organism>
<dbReference type="RefSeq" id="WP_133978151.1">
    <property type="nucleotide sequence ID" value="NZ_SOCE01000001.1"/>
</dbReference>
<evidence type="ECO:0000313" key="2">
    <source>
        <dbReference type="EMBL" id="TDU88542.1"/>
    </source>
</evidence>
<name>A0A4R7T996_9ACTN</name>